<dbReference type="GO" id="GO:0016151">
    <property type="term" value="F:nickel cation binding"/>
    <property type="evidence" value="ECO:0007669"/>
    <property type="project" value="UniProtKB-UniRule"/>
</dbReference>
<sequence>MKSQLSLSTKLTKQGKTALDHSFFTPPFKILSLPNPLASDKSLTVIQMSSSPGILANDELHIDLHLQAHTHLRLQTQAFSRIQSMNRGEKATQQTQITLSEGSRLVYLPHPLVLHKDSAFEQQTHIEMADNSRLIYGEIVAVGRTLNNERFAFHHFSSLITIHYQHRPLLIDRTQWHPHKMPLTALSQMEQFSHQGSLIYLHTGQDSPHFKQKVAELQQYYASAQDMLIGISQLNEFGLIVRLLAHRAEQIEHCFKQIEQLLDPVIL</sequence>
<dbReference type="EMBL" id="JWIZ01000015">
    <property type="protein sequence ID" value="KMK52025.1"/>
    <property type="molecule type" value="Genomic_DNA"/>
</dbReference>
<comment type="similarity">
    <text evidence="1 4">Belongs to the UreD family.</text>
</comment>
<comment type="function">
    <text evidence="4">Required for maturation of urease via the functional incorporation of the urease nickel metallocenter.</text>
</comment>
<accession>A0A0J5P8F2</accession>
<evidence type="ECO:0000256" key="1">
    <source>
        <dbReference type="ARBA" id="ARBA00007177"/>
    </source>
</evidence>
<comment type="caution">
    <text evidence="5">The sequence shown here is derived from an EMBL/GenBank/DDBJ whole genome shotgun (WGS) entry which is preliminary data.</text>
</comment>
<evidence type="ECO:0000256" key="2">
    <source>
        <dbReference type="ARBA" id="ARBA00022988"/>
    </source>
</evidence>
<dbReference type="Pfam" id="PF01774">
    <property type="entry name" value="UreD"/>
    <property type="match status" value="1"/>
</dbReference>
<dbReference type="PATRIC" id="fig|67855.3.peg.389"/>
<gene>
    <name evidence="4" type="primary">ureD</name>
    <name evidence="5" type="ORF">RO21_03115</name>
</gene>
<evidence type="ECO:0000313" key="5">
    <source>
        <dbReference type="EMBL" id="KMK52025.1"/>
    </source>
</evidence>
<protein>
    <recommendedName>
        <fullName evidence="4">Urease accessory protein UreD</fullName>
    </recommendedName>
</protein>
<keyword evidence="3 4" id="KW-0143">Chaperone</keyword>
<dbReference type="PANTHER" id="PTHR33643:SF1">
    <property type="entry name" value="UREASE ACCESSORY PROTEIN D"/>
    <property type="match status" value="1"/>
</dbReference>
<dbReference type="HAMAP" id="MF_01384">
    <property type="entry name" value="UreD"/>
    <property type="match status" value="1"/>
</dbReference>
<dbReference type="GO" id="GO:0005737">
    <property type="term" value="C:cytoplasm"/>
    <property type="evidence" value="ECO:0007669"/>
    <property type="project" value="UniProtKB-SubCell"/>
</dbReference>
<keyword evidence="2 4" id="KW-0996">Nickel insertion</keyword>
<keyword evidence="6" id="KW-1185">Reference proteome</keyword>
<comment type="subcellular location">
    <subcellularLocation>
        <location evidence="4">Cytoplasm</location>
    </subcellularLocation>
</comment>
<comment type="subunit">
    <text evidence="4">UreD, UreF and UreG form a complex that acts as a GTP-hydrolysis-dependent molecular chaperone, activating the urease apoprotein by helping to assemble the nickel containing metallocenter of UreC. The UreE protein probably delivers the nickel.</text>
</comment>
<evidence type="ECO:0000256" key="3">
    <source>
        <dbReference type="ARBA" id="ARBA00023186"/>
    </source>
</evidence>
<evidence type="ECO:0000313" key="6">
    <source>
        <dbReference type="Proteomes" id="UP000036270"/>
    </source>
</evidence>
<dbReference type="STRING" id="67855.RO21_03115"/>
<organism evidence="5 6">
    <name type="scientific">Muribacter muris</name>
    <dbReference type="NCBI Taxonomy" id="67855"/>
    <lineage>
        <taxon>Bacteria</taxon>
        <taxon>Pseudomonadati</taxon>
        <taxon>Pseudomonadota</taxon>
        <taxon>Gammaproteobacteria</taxon>
        <taxon>Pasteurellales</taxon>
        <taxon>Pasteurellaceae</taxon>
        <taxon>Muribacter</taxon>
    </lineage>
</organism>
<dbReference type="AlphaFoldDB" id="A0A0J5P8F2"/>
<dbReference type="InterPro" id="IPR002669">
    <property type="entry name" value="UreD"/>
</dbReference>
<evidence type="ECO:0000256" key="4">
    <source>
        <dbReference type="HAMAP-Rule" id="MF_01384"/>
    </source>
</evidence>
<dbReference type="RefSeq" id="WP_047976342.1">
    <property type="nucleotide sequence ID" value="NZ_JWIZ01000015.1"/>
</dbReference>
<keyword evidence="4" id="KW-0963">Cytoplasm</keyword>
<reference evidence="5 6" key="1">
    <citation type="submission" date="2014-12" db="EMBL/GenBank/DDBJ databases">
        <title>Reclassification of Actinobacillus muris as Muribacter muris.</title>
        <authorList>
            <person name="Christensen H."/>
            <person name="Nicklas W."/>
            <person name="Bisgaard M."/>
        </authorList>
    </citation>
    <scope>NUCLEOTIDE SEQUENCE [LARGE SCALE GENOMIC DNA]</scope>
    <source>
        <strain evidence="5 6">Ackerman80-443D</strain>
    </source>
</reference>
<dbReference type="Proteomes" id="UP000036270">
    <property type="component" value="Unassembled WGS sequence"/>
</dbReference>
<proteinExistence type="inferred from homology"/>
<dbReference type="PANTHER" id="PTHR33643">
    <property type="entry name" value="UREASE ACCESSORY PROTEIN D"/>
    <property type="match status" value="1"/>
</dbReference>
<name>A0A0J5P8F2_9PAST</name>